<keyword evidence="2" id="KW-1185">Reference proteome</keyword>
<sequence>MIIRQAITTHEKKLTEEIISSKDKPNRIWDYVNKLKGKNTKKSRNVILYDEKGDQLSKVEAEKSLVEVWRGSSHHTSPVCHSTTQFFLHFSYLKLSASKDGVHSLHRGTGPALYLAPLPPALLPQILESIWQGDLRPKENRR</sequence>
<organism evidence="1 2">
    <name type="scientific">Petrolisthes manimaculis</name>
    <dbReference type="NCBI Taxonomy" id="1843537"/>
    <lineage>
        <taxon>Eukaryota</taxon>
        <taxon>Metazoa</taxon>
        <taxon>Ecdysozoa</taxon>
        <taxon>Arthropoda</taxon>
        <taxon>Crustacea</taxon>
        <taxon>Multicrustacea</taxon>
        <taxon>Malacostraca</taxon>
        <taxon>Eumalacostraca</taxon>
        <taxon>Eucarida</taxon>
        <taxon>Decapoda</taxon>
        <taxon>Pleocyemata</taxon>
        <taxon>Anomura</taxon>
        <taxon>Galatheoidea</taxon>
        <taxon>Porcellanidae</taxon>
        <taxon>Petrolisthes</taxon>
    </lineage>
</organism>
<gene>
    <name evidence="1" type="ORF">Pmani_015097</name>
</gene>
<dbReference type="EMBL" id="JAWZYT010001287">
    <property type="protein sequence ID" value="KAK4313565.1"/>
    <property type="molecule type" value="Genomic_DNA"/>
</dbReference>
<reference evidence="1" key="1">
    <citation type="submission" date="2023-11" db="EMBL/GenBank/DDBJ databases">
        <title>Genome assemblies of two species of porcelain crab, Petrolisthes cinctipes and Petrolisthes manimaculis (Anomura: Porcellanidae).</title>
        <authorList>
            <person name="Angst P."/>
        </authorList>
    </citation>
    <scope>NUCLEOTIDE SEQUENCE</scope>
    <source>
        <strain evidence="1">PB745_02</strain>
        <tissue evidence="1">Gill</tissue>
    </source>
</reference>
<accession>A0AAE1UBY5</accession>
<proteinExistence type="predicted"/>
<evidence type="ECO:0000313" key="2">
    <source>
        <dbReference type="Proteomes" id="UP001292094"/>
    </source>
</evidence>
<dbReference type="Proteomes" id="UP001292094">
    <property type="component" value="Unassembled WGS sequence"/>
</dbReference>
<protein>
    <submittedName>
        <fullName evidence="1">Uncharacterized protein</fullName>
    </submittedName>
</protein>
<dbReference type="AlphaFoldDB" id="A0AAE1UBY5"/>
<comment type="caution">
    <text evidence="1">The sequence shown here is derived from an EMBL/GenBank/DDBJ whole genome shotgun (WGS) entry which is preliminary data.</text>
</comment>
<evidence type="ECO:0000313" key="1">
    <source>
        <dbReference type="EMBL" id="KAK4313565.1"/>
    </source>
</evidence>
<name>A0AAE1UBY5_9EUCA</name>